<dbReference type="Proteomes" id="UP000625711">
    <property type="component" value="Unassembled WGS sequence"/>
</dbReference>
<comment type="caution">
    <text evidence="3">The sequence shown here is derived from an EMBL/GenBank/DDBJ whole genome shotgun (WGS) entry which is preliminary data.</text>
</comment>
<accession>A0A834I467</accession>
<evidence type="ECO:0000256" key="1">
    <source>
        <dbReference type="SAM" id="Coils"/>
    </source>
</evidence>
<dbReference type="AlphaFoldDB" id="A0A834I467"/>
<feature type="coiled-coil region" evidence="1">
    <location>
        <begin position="95"/>
        <end position="138"/>
    </location>
</feature>
<feature type="compositionally biased region" description="Polar residues" evidence="2">
    <location>
        <begin position="454"/>
        <end position="467"/>
    </location>
</feature>
<feature type="region of interest" description="Disordered" evidence="2">
    <location>
        <begin position="331"/>
        <end position="361"/>
    </location>
</feature>
<evidence type="ECO:0000313" key="3">
    <source>
        <dbReference type="EMBL" id="KAF7270985.1"/>
    </source>
</evidence>
<sequence>MDFSKKRTKNGVQMILTEKEYKWASLQAITNETVKENSGRRIKELIQEINAHLADLRSIHIENDDRSEKKRQELIKLFEGCLFKLAQSKQGDEIFLKLNSQLEDIRKQCNNAIQERNVAELKKLSARAEGNLQVLKNLDKSNDKAIIDDYAQLTARYEDLYNTIKKHFNSERISRPMSTQEYLKLNDNNSNDMGPSGNKLQIKDEIEKVIQQKRTSQILQGNLNSNAVASVRHPVRTLNELPEELLYEEVGIASSNREFEKHTVIKQSDSFKSDGQRTPSQIKKIFSCISPSVNDGSIEDLSSVVPARCSNAPKTPAAESSSFTNRLKEFQSKEYYRGQSASTQRPDVNTRPKKMDGTEKMPLIPMRKNVPIGNYENVQLQKPKPPLLVKHPAYMSKYDRNSDPVKPPLLPKKLNTSDGRRSLNDKVEPAEKLPANYIMTVTQSSAHPVEPTSEGHSPSTFRTSSDMQDAKTEPVKQEHQKRSLRWFGHGTGRSRRPYRDTITGERYSLMSEFEVIVRDIELAIRQFKGLKYDSEYEKMDKKLAKYYCTIEDYNEYSSTDDLQKEILLRRLRTASDDLKNRIVKNEVLLRDILEEQVTLIAAHYNITHYCLRYFIFFAKSVTPATGATSAMTFALPLHAEELSFI</sequence>
<evidence type="ECO:0000256" key="2">
    <source>
        <dbReference type="SAM" id="MobiDB-lite"/>
    </source>
</evidence>
<gene>
    <name evidence="3" type="ORF">GWI33_016082</name>
</gene>
<feature type="region of interest" description="Disordered" evidence="2">
    <location>
        <begin position="444"/>
        <end position="481"/>
    </location>
</feature>
<reference evidence="3" key="1">
    <citation type="submission" date="2020-08" db="EMBL/GenBank/DDBJ databases">
        <title>Genome sequencing and assembly of the red palm weevil Rhynchophorus ferrugineus.</title>
        <authorList>
            <person name="Dias G.B."/>
            <person name="Bergman C.M."/>
            <person name="Manee M."/>
        </authorList>
    </citation>
    <scope>NUCLEOTIDE SEQUENCE</scope>
    <source>
        <strain evidence="3">AA-2017</strain>
        <tissue evidence="3">Whole larva</tissue>
    </source>
</reference>
<feature type="compositionally biased region" description="Basic and acidic residues" evidence="2">
    <location>
        <begin position="468"/>
        <end position="481"/>
    </location>
</feature>
<feature type="compositionally biased region" description="Basic and acidic residues" evidence="2">
    <location>
        <begin position="348"/>
        <end position="359"/>
    </location>
</feature>
<name>A0A834I467_RHYFE</name>
<feature type="region of interest" description="Disordered" evidence="2">
    <location>
        <begin position="398"/>
        <end position="426"/>
    </location>
</feature>
<protein>
    <submittedName>
        <fullName evidence="3">Uncharacterized protein</fullName>
    </submittedName>
</protein>
<dbReference type="EMBL" id="JAACXV010014029">
    <property type="protein sequence ID" value="KAF7270985.1"/>
    <property type="molecule type" value="Genomic_DNA"/>
</dbReference>
<proteinExistence type="predicted"/>
<keyword evidence="4" id="KW-1185">Reference proteome</keyword>
<organism evidence="3 4">
    <name type="scientific">Rhynchophorus ferrugineus</name>
    <name type="common">Red palm weevil</name>
    <name type="synonym">Curculio ferrugineus</name>
    <dbReference type="NCBI Taxonomy" id="354439"/>
    <lineage>
        <taxon>Eukaryota</taxon>
        <taxon>Metazoa</taxon>
        <taxon>Ecdysozoa</taxon>
        <taxon>Arthropoda</taxon>
        <taxon>Hexapoda</taxon>
        <taxon>Insecta</taxon>
        <taxon>Pterygota</taxon>
        <taxon>Neoptera</taxon>
        <taxon>Endopterygota</taxon>
        <taxon>Coleoptera</taxon>
        <taxon>Polyphaga</taxon>
        <taxon>Cucujiformia</taxon>
        <taxon>Curculionidae</taxon>
        <taxon>Dryophthorinae</taxon>
        <taxon>Rhynchophorus</taxon>
    </lineage>
</organism>
<dbReference type="OrthoDB" id="6780910at2759"/>
<evidence type="ECO:0000313" key="4">
    <source>
        <dbReference type="Proteomes" id="UP000625711"/>
    </source>
</evidence>
<keyword evidence="1" id="KW-0175">Coiled coil</keyword>